<dbReference type="SUPFAM" id="SSF89360">
    <property type="entry name" value="HesB-like domain"/>
    <property type="match status" value="1"/>
</dbReference>
<dbReference type="EMBL" id="JQCQ01000058">
    <property type="protein sequence ID" value="KRO20689.1"/>
    <property type="molecule type" value="Genomic_DNA"/>
</dbReference>
<organism evidence="2 3">
    <name type="scientific">Pediococcus argentinicus</name>
    <dbReference type="NCBI Taxonomy" id="480391"/>
    <lineage>
        <taxon>Bacteria</taxon>
        <taxon>Bacillati</taxon>
        <taxon>Bacillota</taxon>
        <taxon>Bacilli</taxon>
        <taxon>Lactobacillales</taxon>
        <taxon>Lactobacillaceae</taxon>
        <taxon>Pediococcus</taxon>
    </lineage>
</organism>
<protein>
    <recommendedName>
        <fullName evidence="1">Core domain-containing protein</fullName>
    </recommendedName>
</protein>
<keyword evidence="3" id="KW-1185">Reference proteome</keyword>
<proteinExistence type="predicted"/>
<evidence type="ECO:0000313" key="2">
    <source>
        <dbReference type="EMBL" id="KRO20689.1"/>
    </source>
</evidence>
<reference evidence="2 3" key="1">
    <citation type="journal article" date="2015" name="Genome Announc.">
        <title>Expanding the biotechnology potential of lactobacilli through comparative genomics of 213 strains and associated genera.</title>
        <authorList>
            <person name="Sun Z."/>
            <person name="Harris H.M."/>
            <person name="McCann A."/>
            <person name="Guo C."/>
            <person name="Argimon S."/>
            <person name="Zhang W."/>
            <person name="Yang X."/>
            <person name="Jeffery I.B."/>
            <person name="Cooney J.C."/>
            <person name="Kagawa T.F."/>
            <person name="Liu W."/>
            <person name="Song Y."/>
            <person name="Salvetti E."/>
            <person name="Wrobel A."/>
            <person name="Rasinkangas P."/>
            <person name="Parkhill J."/>
            <person name="Rea M.C."/>
            <person name="O'Sullivan O."/>
            <person name="Ritari J."/>
            <person name="Douillard F.P."/>
            <person name="Paul Ross R."/>
            <person name="Yang R."/>
            <person name="Briner A.E."/>
            <person name="Felis G.E."/>
            <person name="de Vos W.M."/>
            <person name="Barrangou R."/>
            <person name="Klaenhammer T.R."/>
            <person name="Caufield P.W."/>
            <person name="Cui Y."/>
            <person name="Zhang H."/>
            <person name="O'Toole P.W."/>
        </authorList>
    </citation>
    <scope>NUCLEOTIDE SEQUENCE [LARGE SCALE GENOMIC DNA]</scope>
    <source>
        <strain evidence="2 3">DSM 23026</strain>
    </source>
</reference>
<dbReference type="Proteomes" id="UP000051249">
    <property type="component" value="Unassembled WGS sequence"/>
</dbReference>
<dbReference type="Gene3D" id="2.60.300.12">
    <property type="entry name" value="HesB-like domain"/>
    <property type="match status" value="1"/>
</dbReference>
<dbReference type="PATRIC" id="fig|480391.4.peg.1520"/>
<evidence type="ECO:0000259" key="1">
    <source>
        <dbReference type="Pfam" id="PF01521"/>
    </source>
</evidence>
<dbReference type="InterPro" id="IPR000361">
    <property type="entry name" value="ATAP_core_dom"/>
</dbReference>
<evidence type="ECO:0000313" key="3">
    <source>
        <dbReference type="Proteomes" id="UP000051249"/>
    </source>
</evidence>
<accession>A0A0R2N4P1</accession>
<gene>
    <name evidence="2" type="ORF">IV88_GL001496</name>
</gene>
<name>A0A0R2N4P1_9LACO</name>
<dbReference type="InterPro" id="IPR035903">
    <property type="entry name" value="HesB-like_dom_sf"/>
</dbReference>
<dbReference type="AlphaFoldDB" id="A0A0R2N4P1"/>
<dbReference type="Pfam" id="PF01521">
    <property type="entry name" value="Fe-S_biosyn"/>
    <property type="match status" value="1"/>
</dbReference>
<feature type="domain" description="Core" evidence="1">
    <location>
        <begin position="5"/>
        <end position="113"/>
    </location>
</feature>
<comment type="caution">
    <text evidence="2">The sequence shown here is derived from an EMBL/GenBank/DDBJ whole genome shotgun (WGS) entry which is preliminary data.</text>
</comment>
<sequence length="133" mass="14342">MNMTKINISADMLQLLKKKDLVNKDLLLITDDGGGKYSLQGGACSIGAKFSIVELDQPDPEYPIEIENDHGIKLFTSSYDQTFLGAGLALDFKRSLIILKDNSGRLDGAVTIANGKEITEAFEKGTIASGQTC</sequence>